<gene>
    <name evidence="3" type="primary">LOC107945685</name>
</gene>
<evidence type="ECO:0000313" key="3">
    <source>
        <dbReference type="RefSeq" id="XP_016735604.1"/>
    </source>
</evidence>
<dbReference type="Proteomes" id="UP000818029">
    <property type="component" value="Chromosome A08"/>
</dbReference>
<keyword evidence="2" id="KW-1185">Reference proteome</keyword>
<dbReference type="InterPro" id="IPR052160">
    <property type="entry name" value="Gypsy_RT_Integrase-like"/>
</dbReference>
<dbReference type="RefSeq" id="XP_016735604.1">
    <property type="nucleotide sequence ID" value="XM_016880115.1"/>
</dbReference>
<dbReference type="GO" id="GO:0003676">
    <property type="term" value="F:nucleic acid binding"/>
    <property type="evidence" value="ECO:0007669"/>
    <property type="project" value="InterPro"/>
</dbReference>
<dbReference type="PANTHER" id="PTHR47266">
    <property type="entry name" value="ENDONUCLEASE-RELATED"/>
    <property type="match status" value="1"/>
</dbReference>
<proteinExistence type="predicted"/>
<feature type="compositionally biased region" description="Acidic residues" evidence="1">
    <location>
        <begin position="131"/>
        <end position="145"/>
    </location>
</feature>
<dbReference type="PaxDb" id="3635-A0A1U8NCN3"/>
<dbReference type="InterPro" id="IPR012337">
    <property type="entry name" value="RNaseH-like_sf"/>
</dbReference>
<dbReference type="KEGG" id="ghi:107945685"/>
<evidence type="ECO:0000313" key="2">
    <source>
        <dbReference type="Proteomes" id="UP000818029"/>
    </source>
</evidence>
<feature type="region of interest" description="Disordered" evidence="1">
    <location>
        <begin position="130"/>
        <end position="161"/>
    </location>
</feature>
<protein>
    <recommendedName>
        <fullName evidence="4">Protein NYNRIN-like</fullName>
    </recommendedName>
</protein>
<dbReference type="OrthoDB" id="1000664at2759"/>
<sequence length="161" mass="18971">MAYHPQTNRQVEVSNREIKQILEKVVNPTPKDWSLRLDEALWVYRIAFKTPLGMSPFKLVYGKLFHLPVELKHKAFWQQVRIATNLNREQEEMSLFWGYVRKRDAAIKKSLQKNFTRPLPMFPNFPKELLSDAEEREEDEAEADATEPTTIHTATKEKDQT</sequence>
<name>A0A1U8NCN3_GOSHI</name>
<reference evidence="2" key="1">
    <citation type="journal article" date="2020" name="Nat. Genet.">
        <title>Genomic diversifications of five Gossypium allopolyploid species and their impact on cotton improvement.</title>
        <authorList>
            <person name="Chen Z.J."/>
            <person name="Sreedasyam A."/>
            <person name="Ando A."/>
            <person name="Song Q."/>
            <person name="De Santiago L.M."/>
            <person name="Hulse-Kemp A.M."/>
            <person name="Ding M."/>
            <person name="Ye W."/>
            <person name="Kirkbride R.C."/>
            <person name="Jenkins J."/>
            <person name="Plott C."/>
            <person name="Lovell J."/>
            <person name="Lin Y.M."/>
            <person name="Vaughn R."/>
            <person name="Liu B."/>
            <person name="Simpson S."/>
            <person name="Scheffler B.E."/>
            <person name="Wen L."/>
            <person name="Saski C.A."/>
            <person name="Grover C.E."/>
            <person name="Hu G."/>
            <person name="Conover J.L."/>
            <person name="Carlson J.W."/>
            <person name="Shu S."/>
            <person name="Boston L.B."/>
            <person name="Williams M."/>
            <person name="Peterson D.G."/>
            <person name="McGee K."/>
            <person name="Jones D.C."/>
            <person name="Wendel J.F."/>
            <person name="Stelly D.M."/>
            <person name="Grimwood J."/>
            <person name="Schmutz J."/>
        </authorList>
    </citation>
    <scope>NUCLEOTIDE SEQUENCE [LARGE SCALE GENOMIC DNA]</scope>
    <source>
        <strain evidence="2">cv. TM-1</strain>
    </source>
</reference>
<accession>A0A1U8NCN3</accession>
<dbReference type="InterPro" id="IPR036397">
    <property type="entry name" value="RNaseH_sf"/>
</dbReference>
<organism evidence="2 3">
    <name type="scientific">Gossypium hirsutum</name>
    <name type="common">Upland cotton</name>
    <name type="synonym">Gossypium mexicanum</name>
    <dbReference type="NCBI Taxonomy" id="3635"/>
    <lineage>
        <taxon>Eukaryota</taxon>
        <taxon>Viridiplantae</taxon>
        <taxon>Streptophyta</taxon>
        <taxon>Embryophyta</taxon>
        <taxon>Tracheophyta</taxon>
        <taxon>Spermatophyta</taxon>
        <taxon>Magnoliopsida</taxon>
        <taxon>eudicotyledons</taxon>
        <taxon>Gunneridae</taxon>
        <taxon>Pentapetalae</taxon>
        <taxon>rosids</taxon>
        <taxon>malvids</taxon>
        <taxon>Malvales</taxon>
        <taxon>Malvaceae</taxon>
        <taxon>Malvoideae</taxon>
        <taxon>Gossypium</taxon>
    </lineage>
</organism>
<evidence type="ECO:0008006" key="4">
    <source>
        <dbReference type="Google" id="ProtNLM"/>
    </source>
</evidence>
<dbReference type="SUPFAM" id="SSF53098">
    <property type="entry name" value="Ribonuclease H-like"/>
    <property type="match status" value="1"/>
</dbReference>
<dbReference type="AlphaFoldDB" id="A0A1U8NCN3"/>
<dbReference type="Gene3D" id="3.30.420.10">
    <property type="entry name" value="Ribonuclease H-like superfamily/Ribonuclease H"/>
    <property type="match status" value="1"/>
</dbReference>
<evidence type="ECO:0000256" key="1">
    <source>
        <dbReference type="SAM" id="MobiDB-lite"/>
    </source>
</evidence>
<reference evidence="3" key="2">
    <citation type="submission" date="2025-08" db="UniProtKB">
        <authorList>
            <consortium name="RefSeq"/>
        </authorList>
    </citation>
    <scope>IDENTIFICATION</scope>
</reference>
<dbReference type="GeneID" id="107945685"/>